<dbReference type="GO" id="GO:0000977">
    <property type="term" value="F:RNA polymerase II transcription regulatory region sequence-specific DNA binding"/>
    <property type="evidence" value="ECO:0007669"/>
    <property type="project" value="TreeGrafter"/>
</dbReference>
<dbReference type="GO" id="GO:0000981">
    <property type="term" value="F:DNA-binding transcription factor activity, RNA polymerase II-specific"/>
    <property type="evidence" value="ECO:0007669"/>
    <property type="project" value="TreeGrafter"/>
</dbReference>
<feature type="domain" description="C2H2-type" evidence="13">
    <location>
        <begin position="726"/>
        <end position="753"/>
    </location>
</feature>
<keyword evidence="9" id="KW-0804">Transcription</keyword>
<dbReference type="FunFam" id="3.30.160.60:FF:002343">
    <property type="entry name" value="Zinc finger protein 33A"/>
    <property type="match status" value="1"/>
</dbReference>
<evidence type="ECO:0000256" key="7">
    <source>
        <dbReference type="ARBA" id="ARBA00023015"/>
    </source>
</evidence>
<keyword evidence="3" id="KW-0479">Metal-binding</keyword>
<sequence>MRWSKKGEPAVGIAENRPVEETTVVMENIAMSSTEARKLDLGLVVEKDSMKAVDEAGQEETNALMMGQQYILERPDSEGGPQVVKLNANGQLVPCEMLPHVAQLEADHQSLVLHVMPQGGMKEAYNIQHLRGSLLHDERYIDALPAAQYEQVGPETTLLPTVYTAKSLQELMPATEITEEERRDAQMLMQVQYGQQPKHKLNLEPLVAASSAEANVIMNVADTLIVDEHLGKVEHSHMVVDYMQPVDGSHYEPKGVRLIPHEQELVELTQARVEEIHQAQHLKSPNEGSIILRRTLMAPSNESRRDIVQQHMQQPHLEVGATVKNEEEDDFESGEDPADSDYEAGKGSRSSKRSLPHKKRIPKKLKNVKSVEKNLKCTKCNETFQTQAELTAHKQNHNKKPLLFNCEICKKSLPSQITFFEHLKSHYEPVKSDLEHIELQPTQDTSGLEQEDAKLVHTSVIVQEPPASLPPPLPCVQCNKVFRRQKTLEAHMLAAHPPPPPNHVVLNDSVFINDGLMPVPVEEIEKKEWSTSAELTPMTAAIPDEHVAELRENTVIVPVSPADDEQMITSMTMQELAAQEEIPAQGSYHVCDHCETGFSLKIQLLEHIREMHTDAKRKLRIKKEETGATAVAAANKKSEQLTCPHCGRVFNHRNSLVYHLKSHTGERPHQCEVCGKSFFAASALKVHMRLHSGDKPYKCELCGRHFRQWGDLKYHCISIHTEEKQYQCEYCGKDFARKYSLIVHRRIHTGEKNYKCEFCGKTFRASSYLQNHRRIHTGEKPHPCEICGKPFRVRSDMKRHLNTHNRERGESSGTVTTTAVPTPSDGQSSQESTVEVGVTQTELTGEEVTLPDGSVVITEESLSQPINLNMSIPVSEEAACEDSAEPLSSEQAIGAEGHENGIPYTRDPLETVRGDNGNTLYVWPIYMN</sequence>
<keyword evidence="4" id="KW-0677">Repeat</keyword>
<gene>
    <name evidence="14" type="ORF">CLODIP_2_CD04698</name>
</gene>
<dbReference type="GO" id="GO:0040029">
    <property type="term" value="P:epigenetic regulation of gene expression"/>
    <property type="evidence" value="ECO:0007669"/>
    <property type="project" value="UniProtKB-ARBA"/>
</dbReference>
<dbReference type="SUPFAM" id="SSF57667">
    <property type="entry name" value="beta-beta-alpha zinc fingers"/>
    <property type="match status" value="4"/>
</dbReference>
<keyword evidence="5 11" id="KW-0863">Zinc-finger</keyword>
<dbReference type="GO" id="GO:0008270">
    <property type="term" value="F:zinc ion binding"/>
    <property type="evidence" value="ECO:0007669"/>
    <property type="project" value="UniProtKB-KW"/>
</dbReference>
<feature type="domain" description="C2H2-type" evidence="13">
    <location>
        <begin position="754"/>
        <end position="781"/>
    </location>
</feature>
<keyword evidence="10" id="KW-0539">Nucleus</keyword>
<feature type="compositionally biased region" description="Acidic residues" evidence="12">
    <location>
        <begin position="326"/>
        <end position="342"/>
    </location>
</feature>
<dbReference type="AlphaFoldDB" id="A0A8S1D600"/>
<dbReference type="Gene3D" id="3.30.160.60">
    <property type="entry name" value="Classic Zinc Finger"/>
    <property type="match status" value="7"/>
</dbReference>
<dbReference type="EMBL" id="CADEPI010000109">
    <property type="protein sequence ID" value="CAB3375269.1"/>
    <property type="molecule type" value="Genomic_DNA"/>
</dbReference>
<dbReference type="GO" id="GO:0005634">
    <property type="term" value="C:nucleus"/>
    <property type="evidence" value="ECO:0007669"/>
    <property type="project" value="UniProtKB-SubCell"/>
</dbReference>
<evidence type="ECO:0000256" key="12">
    <source>
        <dbReference type="SAM" id="MobiDB-lite"/>
    </source>
</evidence>
<evidence type="ECO:0000256" key="6">
    <source>
        <dbReference type="ARBA" id="ARBA00022833"/>
    </source>
</evidence>
<keyword evidence="7" id="KW-0805">Transcription regulation</keyword>
<dbReference type="FunFam" id="3.30.160.60:FF:001963">
    <property type="entry name" value="Replication initiator 1"/>
    <property type="match status" value="1"/>
</dbReference>
<dbReference type="SMART" id="SM00355">
    <property type="entry name" value="ZnF_C2H2"/>
    <property type="match status" value="10"/>
</dbReference>
<dbReference type="OrthoDB" id="6077919at2759"/>
<feature type="domain" description="C2H2-type" evidence="13">
    <location>
        <begin position="589"/>
        <end position="617"/>
    </location>
</feature>
<keyword evidence="15" id="KW-1185">Reference proteome</keyword>
<evidence type="ECO:0000256" key="1">
    <source>
        <dbReference type="ARBA" id="ARBA00004123"/>
    </source>
</evidence>
<name>A0A8S1D600_9INSE</name>
<evidence type="ECO:0000256" key="2">
    <source>
        <dbReference type="ARBA" id="ARBA00006991"/>
    </source>
</evidence>
<evidence type="ECO:0000256" key="11">
    <source>
        <dbReference type="PROSITE-ProRule" id="PRU00042"/>
    </source>
</evidence>
<feature type="domain" description="C2H2-type" evidence="13">
    <location>
        <begin position="375"/>
        <end position="402"/>
    </location>
</feature>
<feature type="region of interest" description="Disordered" evidence="12">
    <location>
        <begin position="301"/>
        <end position="362"/>
    </location>
</feature>
<reference evidence="14 15" key="1">
    <citation type="submission" date="2020-04" db="EMBL/GenBank/DDBJ databases">
        <authorList>
            <person name="Alioto T."/>
            <person name="Alioto T."/>
            <person name="Gomez Garrido J."/>
        </authorList>
    </citation>
    <scope>NUCLEOTIDE SEQUENCE [LARGE SCALE GENOMIC DNA]</scope>
</reference>
<dbReference type="Pfam" id="PF12874">
    <property type="entry name" value="zf-met"/>
    <property type="match status" value="1"/>
</dbReference>
<comment type="subcellular location">
    <subcellularLocation>
        <location evidence="1">Nucleus</location>
    </subcellularLocation>
</comment>
<dbReference type="PROSITE" id="PS00028">
    <property type="entry name" value="ZINC_FINGER_C2H2_1"/>
    <property type="match status" value="10"/>
</dbReference>
<dbReference type="PANTHER" id="PTHR24409:SF295">
    <property type="entry name" value="AZ2-RELATED"/>
    <property type="match status" value="1"/>
</dbReference>
<dbReference type="PANTHER" id="PTHR24409">
    <property type="entry name" value="ZINC FINGER PROTEIN 142"/>
    <property type="match status" value="1"/>
</dbReference>
<dbReference type="Proteomes" id="UP000494165">
    <property type="component" value="Unassembled WGS sequence"/>
</dbReference>
<dbReference type="Pfam" id="PF13912">
    <property type="entry name" value="zf-C2H2_6"/>
    <property type="match status" value="1"/>
</dbReference>
<feature type="domain" description="C2H2-type" evidence="13">
    <location>
        <begin position="782"/>
        <end position="809"/>
    </location>
</feature>
<dbReference type="InterPro" id="IPR013087">
    <property type="entry name" value="Znf_C2H2_type"/>
</dbReference>
<feature type="compositionally biased region" description="Basic residues" evidence="12">
    <location>
        <begin position="349"/>
        <end position="362"/>
    </location>
</feature>
<dbReference type="GO" id="GO:0000785">
    <property type="term" value="C:chromatin"/>
    <property type="evidence" value="ECO:0007669"/>
    <property type="project" value="UniProtKB-ARBA"/>
</dbReference>
<feature type="domain" description="C2H2-type" evidence="13">
    <location>
        <begin position="669"/>
        <end position="696"/>
    </location>
</feature>
<evidence type="ECO:0000256" key="5">
    <source>
        <dbReference type="ARBA" id="ARBA00022771"/>
    </source>
</evidence>
<evidence type="ECO:0000256" key="4">
    <source>
        <dbReference type="ARBA" id="ARBA00022737"/>
    </source>
</evidence>
<evidence type="ECO:0000256" key="3">
    <source>
        <dbReference type="ARBA" id="ARBA00022723"/>
    </source>
</evidence>
<feature type="domain" description="C2H2-type" evidence="13">
    <location>
        <begin position="641"/>
        <end position="668"/>
    </location>
</feature>
<evidence type="ECO:0000256" key="9">
    <source>
        <dbReference type="ARBA" id="ARBA00023163"/>
    </source>
</evidence>
<proteinExistence type="inferred from homology"/>
<feature type="domain" description="C2H2-type" evidence="13">
    <location>
        <begin position="697"/>
        <end position="725"/>
    </location>
</feature>
<feature type="region of interest" description="Disordered" evidence="12">
    <location>
        <begin position="804"/>
        <end position="833"/>
    </location>
</feature>
<dbReference type="FunFam" id="3.30.160.60:FF:000075">
    <property type="entry name" value="Putative zinc finger protein 536"/>
    <property type="match status" value="1"/>
</dbReference>
<evidence type="ECO:0000259" key="13">
    <source>
        <dbReference type="PROSITE" id="PS50157"/>
    </source>
</evidence>
<protein>
    <recommendedName>
        <fullName evidence="13">C2H2-type domain-containing protein</fullName>
    </recommendedName>
</protein>
<dbReference type="PROSITE" id="PS50157">
    <property type="entry name" value="ZINC_FINGER_C2H2_2"/>
    <property type="match status" value="9"/>
</dbReference>
<dbReference type="FunFam" id="3.30.160.60:FF:000690">
    <property type="entry name" value="Zinc finger protein 354C"/>
    <property type="match status" value="1"/>
</dbReference>
<evidence type="ECO:0000313" key="15">
    <source>
        <dbReference type="Proteomes" id="UP000494165"/>
    </source>
</evidence>
<comment type="caution">
    <text evidence="14">The sequence shown here is derived from an EMBL/GenBank/DDBJ whole genome shotgun (WGS) entry which is preliminary data.</text>
</comment>
<comment type="similarity">
    <text evidence="2">Belongs to the krueppel C2H2-type zinc-finger protein family.</text>
</comment>
<keyword evidence="8" id="KW-0238">DNA-binding</keyword>
<dbReference type="FunFam" id="3.30.160.60:FF:001506">
    <property type="entry name" value="Zinc finger protein"/>
    <property type="match status" value="1"/>
</dbReference>
<feature type="domain" description="C2H2-type" evidence="13">
    <location>
        <begin position="473"/>
        <end position="501"/>
    </location>
</feature>
<evidence type="ECO:0000313" key="14">
    <source>
        <dbReference type="EMBL" id="CAB3375269.1"/>
    </source>
</evidence>
<evidence type="ECO:0000256" key="10">
    <source>
        <dbReference type="ARBA" id="ARBA00023242"/>
    </source>
</evidence>
<accession>A0A8S1D600</accession>
<keyword evidence="6" id="KW-0862">Zinc</keyword>
<evidence type="ECO:0000256" key="8">
    <source>
        <dbReference type="ARBA" id="ARBA00023125"/>
    </source>
</evidence>
<organism evidence="14 15">
    <name type="scientific">Cloeon dipterum</name>
    <dbReference type="NCBI Taxonomy" id="197152"/>
    <lineage>
        <taxon>Eukaryota</taxon>
        <taxon>Metazoa</taxon>
        <taxon>Ecdysozoa</taxon>
        <taxon>Arthropoda</taxon>
        <taxon>Hexapoda</taxon>
        <taxon>Insecta</taxon>
        <taxon>Pterygota</taxon>
        <taxon>Palaeoptera</taxon>
        <taxon>Ephemeroptera</taxon>
        <taxon>Pisciforma</taxon>
        <taxon>Baetidae</taxon>
        <taxon>Cloeon</taxon>
    </lineage>
</organism>
<dbReference type="Pfam" id="PF00096">
    <property type="entry name" value="zf-C2H2"/>
    <property type="match status" value="6"/>
</dbReference>
<feature type="compositionally biased region" description="Polar residues" evidence="12">
    <location>
        <begin position="811"/>
        <end position="833"/>
    </location>
</feature>
<dbReference type="GO" id="GO:0003682">
    <property type="term" value="F:chromatin binding"/>
    <property type="evidence" value="ECO:0007669"/>
    <property type="project" value="UniProtKB-ARBA"/>
</dbReference>
<dbReference type="InterPro" id="IPR036236">
    <property type="entry name" value="Znf_C2H2_sf"/>
</dbReference>